<evidence type="ECO:0000313" key="1">
    <source>
        <dbReference type="EMBL" id="PTB44581.1"/>
    </source>
</evidence>
<proteinExistence type="predicted"/>
<reference evidence="1 2" key="1">
    <citation type="submission" date="2016-07" db="EMBL/GenBank/DDBJ databases">
        <title>Multiple horizontal gene transfer events from other fungi enriched the ability of initially mycotrophic Trichoderma (Ascomycota) to feed on dead plant biomass.</title>
        <authorList>
            <consortium name="DOE Joint Genome Institute"/>
            <person name="Aerts A."/>
            <person name="Atanasova L."/>
            <person name="Chenthamara K."/>
            <person name="Zhang J."/>
            <person name="Grujic M."/>
            <person name="Henrissat B."/>
            <person name="Kuo A."/>
            <person name="Salamov A."/>
            <person name="Lipzen A."/>
            <person name="Labutti K."/>
            <person name="Barry K."/>
            <person name="Miao Y."/>
            <person name="Rahimi M.J."/>
            <person name="Shen Q."/>
            <person name="Grigoriev I.V."/>
            <person name="Kubicek C.P."/>
            <person name="Druzhinina I.S."/>
        </authorList>
    </citation>
    <scope>NUCLEOTIDE SEQUENCE [LARGE SCALE GENOMIC DNA]</scope>
    <source>
        <strain evidence="1 2">CBS 433.97</strain>
    </source>
</reference>
<accession>A0A2T3ZIE5</accession>
<sequence length="64" mass="6682">MVHYNPLITQASVSCARSCNLGNLIIGPAYSVLSIGIGATGISRFRVLVSGTKMGARYGVRLGL</sequence>
<dbReference type="EMBL" id="KZ679258">
    <property type="protein sequence ID" value="PTB44581.1"/>
    <property type="molecule type" value="Genomic_DNA"/>
</dbReference>
<dbReference type="Proteomes" id="UP000240493">
    <property type="component" value="Unassembled WGS sequence"/>
</dbReference>
<keyword evidence="2" id="KW-1185">Reference proteome</keyword>
<protein>
    <submittedName>
        <fullName evidence="1">Uncharacterized protein</fullName>
    </submittedName>
</protein>
<dbReference type="AlphaFoldDB" id="A0A2T3ZIE5"/>
<gene>
    <name evidence="1" type="ORF">M441DRAFT_351792</name>
</gene>
<name>A0A2T3ZIE5_TRIA4</name>
<organism evidence="1 2">
    <name type="scientific">Trichoderma asperellum (strain ATCC 204424 / CBS 433.97 / NBRC 101777)</name>
    <dbReference type="NCBI Taxonomy" id="1042311"/>
    <lineage>
        <taxon>Eukaryota</taxon>
        <taxon>Fungi</taxon>
        <taxon>Dikarya</taxon>
        <taxon>Ascomycota</taxon>
        <taxon>Pezizomycotina</taxon>
        <taxon>Sordariomycetes</taxon>
        <taxon>Hypocreomycetidae</taxon>
        <taxon>Hypocreales</taxon>
        <taxon>Hypocreaceae</taxon>
        <taxon>Trichoderma</taxon>
    </lineage>
</organism>
<evidence type="ECO:0000313" key="2">
    <source>
        <dbReference type="Proteomes" id="UP000240493"/>
    </source>
</evidence>